<reference evidence="5" key="1">
    <citation type="journal article" date="2021" name="Proc. Natl. Acad. Sci. U.S.A.">
        <title>A Catalog of Tens of Thousands of Viruses from Human Metagenomes Reveals Hidden Associations with Chronic Diseases.</title>
        <authorList>
            <person name="Tisza M.J."/>
            <person name="Buck C.B."/>
        </authorList>
    </citation>
    <scope>NUCLEOTIDE SEQUENCE</scope>
    <source>
        <strain evidence="5">CtK9J6</strain>
    </source>
</reference>
<dbReference type="Pfam" id="PF10145">
    <property type="entry name" value="PhageMin_Tail"/>
    <property type="match status" value="1"/>
</dbReference>
<dbReference type="GO" id="GO:0098003">
    <property type="term" value="P:viral tail assembly"/>
    <property type="evidence" value="ECO:0007669"/>
    <property type="project" value="UniProtKB-KW"/>
</dbReference>
<evidence type="ECO:0000256" key="1">
    <source>
        <dbReference type="ARBA" id="ARBA00022465"/>
    </source>
</evidence>
<dbReference type="GO" id="GO:0000146">
    <property type="term" value="F:microfilament motor activity"/>
    <property type="evidence" value="ECO:0007669"/>
    <property type="project" value="TreeGrafter"/>
</dbReference>
<dbReference type="EMBL" id="BK015600">
    <property type="protein sequence ID" value="DAE15219.1"/>
    <property type="molecule type" value="Genomic_DNA"/>
</dbReference>
<feature type="coiled-coil region" evidence="2">
    <location>
        <begin position="905"/>
        <end position="939"/>
    </location>
</feature>
<sequence>MATIKGITVKIAGDTIDLQKSLKAVQSSSSSLQRELTAINKQLKFDPENTVLLTQKQEVLKEQIDKSRSALDQLLNVQDQVEEQAKNGEISTEQYRAYQREVEKAKSKLETFTKQLAETEEKANAINLESARSEMSKTETSVDKAGDSFKGLETKSNNTDLSKIKKEMDGVKSSADELRSAVGDALKEATATATAIGGAVTGAIVSANGEQKALNSLQAQAGLTAEEMTKYKDVLEDVYKGNFGESQEEVANVLALIKQTTNETNPSKLKDMTENLFTLRDAYDYDFVETLRAANMLMEQFGVTGDEAFNLIAQGSQKGLNKNGDLLDTINEYSVHYKQLGYDANEFFNSLENGSKAGTFSIDKLGDAMKEFGIRSKDTASSTQEGFALLGYGAKASADDIKKAKDEVAKLEKNLYYAKEEQKGFNNSTSELTKQKNADKIEQYSEALKTAKENLANLESAGKGAKGSIEDLQARFAKGGDSAKSATSEVLKALFEMDDKVKQNQAGVDLFGTMWEDLGIDGVKALMKVNGSADKAKNTMKKIKDIKYDDVEADWASLGRTVQTDVINPIGKSLFPEVKKLCKFTSKHTDDIIPTLKQIGVLTTAIWSGKKATKIVTEIKNLWGAYKSLKAATDAAKISQEGLNTAQKANLWGLVAGLVVGAIGEIWAFSEANDSAKQSQEELNEAQEKAKEEIKELKDANDEYVQSKKDAVSEVESEFQYYDDLWGELQGIVNQNGKVKKGYEDRAKFITNELSRVTGDEITWNGNVIQSYKDLKGSIDEALESKKALAMLSALEEPYQTAVSGLKSAKNDVTNGYVAKKSAQKDVGLAKAKVTQMSVTGLSPGQTALKYAGWGFENGKISQQYYQKILKDFQNGENMYKHFEDLSKSVGRAYSEAQNEAKNNLKAKQIEFDKADGKYKEYQKKVVDYNTTIQNYENLTAANAKGNTEEIKAAMSDLSNNIVTYTTGNKDALEQQVNDFRTNAENLRTAYKDGVEGVTKDQVEEAEKLQERAEIELAKYNDMYGTVAAIATGKADEINAQQQKIKNGFIDAETGSRESLENQLANFAANYELLKTAMDENQPGVTQKMVDNAKELVDKATGELNKLEGNGETAGKNGTEGVSDGMKNEDALEKVDKSGKKVLGKAENSLSESYNKGYQKGKDFTQGYIKGLSEGGPTGSLHAETNRQARELAETGLISLANAQDSHSPSKKTRKLGAYFGEGYRLGIADEIAETQKTVRSLTSRALSAVEGNPIGAVNDKFADIRTQSQNATVNGQMLKAVTNSPTIEIQFTGDVNINNDMDVDDFNRRVSTAIVQTLDGEAAKWGG</sequence>
<evidence type="ECO:0000256" key="3">
    <source>
        <dbReference type="SAM" id="MobiDB-lite"/>
    </source>
</evidence>
<dbReference type="PANTHER" id="PTHR45615">
    <property type="entry name" value="MYOSIN HEAVY CHAIN, NON-MUSCLE"/>
    <property type="match status" value="1"/>
</dbReference>
<feature type="coiled-coil region" evidence="2">
    <location>
        <begin position="394"/>
        <end position="461"/>
    </location>
</feature>
<keyword evidence="1" id="KW-1245">Viral tail assembly</keyword>
<feature type="coiled-coil region" evidence="2">
    <location>
        <begin position="64"/>
        <end position="129"/>
    </location>
</feature>
<dbReference type="SUPFAM" id="SSF58100">
    <property type="entry name" value="Bacterial hemolysins"/>
    <property type="match status" value="1"/>
</dbReference>
<name>A0A8S5Q8U1_9CAUD</name>
<evidence type="ECO:0000313" key="5">
    <source>
        <dbReference type="EMBL" id="DAE15219.1"/>
    </source>
</evidence>
<proteinExistence type="predicted"/>
<feature type="coiled-coil region" evidence="2">
    <location>
        <begin position="669"/>
        <end position="714"/>
    </location>
</feature>
<feature type="compositionally biased region" description="Basic and acidic residues" evidence="3">
    <location>
        <begin position="131"/>
        <end position="153"/>
    </location>
</feature>
<organism evidence="5">
    <name type="scientific">Siphoviridae sp. ctK9J6</name>
    <dbReference type="NCBI Taxonomy" id="2825437"/>
    <lineage>
        <taxon>Viruses</taxon>
        <taxon>Duplodnaviria</taxon>
        <taxon>Heunggongvirae</taxon>
        <taxon>Uroviricota</taxon>
        <taxon>Caudoviricetes</taxon>
    </lineage>
</organism>
<dbReference type="GO" id="GO:0051015">
    <property type="term" value="F:actin filament binding"/>
    <property type="evidence" value="ECO:0007669"/>
    <property type="project" value="TreeGrafter"/>
</dbReference>
<protein>
    <submittedName>
        <fullName evidence="5">Minor tail protein</fullName>
    </submittedName>
</protein>
<dbReference type="InterPro" id="IPR010090">
    <property type="entry name" value="Phage_tape_meas"/>
</dbReference>
<dbReference type="PANTHER" id="PTHR45615:SF40">
    <property type="entry name" value="MYOSIN HEAVY CHAIN, NON-MUSCLE"/>
    <property type="match status" value="1"/>
</dbReference>
<evidence type="ECO:0000256" key="2">
    <source>
        <dbReference type="SAM" id="Coils"/>
    </source>
</evidence>
<feature type="coiled-coil region" evidence="2">
    <location>
        <begin position="970"/>
        <end position="1023"/>
    </location>
</feature>
<accession>A0A8S5Q8U1</accession>
<feature type="domain" description="Phage tail tape measure protein" evidence="4">
    <location>
        <begin position="243"/>
        <end position="424"/>
    </location>
</feature>
<keyword evidence="1" id="KW-1188">Viral release from host cell</keyword>
<keyword evidence="2" id="KW-0175">Coiled coil</keyword>
<evidence type="ECO:0000259" key="4">
    <source>
        <dbReference type="Pfam" id="PF10145"/>
    </source>
</evidence>
<feature type="region of interest" description="Disordered" evidence="3">
    <location>
        <begin position="131"/>
        <end position="154"/>
    </location>
</feature>
<feature type="region of interest" description="Disordered" evidence="3">
    <location>
        <begin position="1106"/>
        <end position="1127"/>
    </location>
</feature>